<proteinExistence type="predicted"/>
<dbReference type="OrthoDB" id="9815286at2"/>
<dbReference type="GO" id="GO:0005886">
    <property type="term" value="C:plasma membrane"/>
    <property type="evidence" value="ECO:0007669"/>
    <property type="project" value="UniProtKB-SubCell"/>
</dbReference>
<evidence type="ECO:0000256" key="5">
    <source>
        <dbReference type="ARBA" id="ARBA00023136"/>
    </source>
</evidence>
<evidence type="ECO:0000259" key="7">
    <source>
        <dbReference type="Pfam" id="PF04024"/>
    </source>
</evidence>
<evidence type="ECO:0000313" key="8">
    <source>
        <dbReference type="EMBL" id="RCX19989.1"/>
    </source>
</evidence>
<dbReference type="Pfam" id="PF04024">
    <property type="entry name" value="PspC"/>
    <property type="match status" value="1"/>
</dbReference>
<keyword evidence="3 6" id="KW-0812">Transmembrane</keyword>
<comment type="caution">
    <text evidence="8">The sequence shown here is derived from an EMBL/GenBank/DDBJ whole genome shotgun (WGS) entry which is preliminary data.</text>
</comment>
<dbReference type="EMBL" id="QPJT01000002">
    <property type="protein sequence ID" value="RCX19989.1"/>
    <property type="molecule type" value="Genomic_DNA"/>
</dbReference>
<name>A0A369BEN1_9FIRM</name>
<keyword evidence="5 6" id="KW-0472">Membrane</keyword>
<sequence length="65" mass="7007">MGKKIYLSDTNKKIGGVCGGLGEYLGIDPTLIRLLVVIISFMTAIMGGVIAYIVAWAIIPQHPKF</sequence>
<comment type="subcellular location">
    <subcellularLocation>
        <location evidence="1">Cell membrane</location>
        <topology evidence="1">Single-pass membrane protein</topology>
    </subcellularLocation>
</comment>
<feature type="transmembrane region" description="Helical" evidence="6">
    <location>
        <begin position="31"/>
        <end position="59"/>
    </location>
</feature>
<dbReference type="InterPro" id="IPR007168">
    <property type="entry name" value="Phageshock_PspC_N"/>
</dbReference>
<dbReference type="Proteomes" id="UP000253034">
    <property type="component" value="Unassembled WGS sequence"/>
</dbReference>
<keyword evidence="9" id="KW-1185">Reference proteome</keyword>
<organism evidence="8 9">
    <name type="scientific">Anaerobacterium chartisolvens</name>
    <dbReference type="NCBI Taxonomy" id="1297424"/>
    <lineage>
        <taxon>Bacteria</taxon>
        <taxon>Bacillati</taxon>
        <taxon>Bacillota</taxon>
        <taxon>Clostridia</taxon>
        <taxon>Eubacteriales</taxon>
        <taxon>Oscillospiraceae</taxon>
        <taxon>Anaerobacterium</taxon>
    </lineage>
</organism>
<evidence type="ECO:0000256" key="2">
    <source>
        <dbReference type="ARBA" id="ARBA00022475"/>
    </source>
</evidence>
<dbReference type="AlphaFoldDB" id="A0A369BEN1"/>
<dbReference type="PANTHER" id="PTHR33885:SF3">
    <property type="entry name" value="PHAGE SHOCK PROTEIN C"/>
    <property type="match status" value="1"/>
</dbReference>
<gene>
    <name evidence="8" type="ORF">DFR58_10258</name>
</gene>
<evidence type="ECO:0000256" key="1">
    <source>
        <dbReference type="ARBA" id="ARBA00004162"/>
    </source>
</evidence>
<evidence type="ECO:0000256" key="4">
    <source>
        <dbReference type="ARBA" id="ARBA00022989"/>
    </source>
</evidence>
<dbReference type="RefSeq" id="WP_114296117.1">
    <property type="nucleotide sequence ID" value="NZ_QPJT01000002.1"/>
</dbReference>
<accession>A0A369BEN1</accession>
<dbReference type="PANTHER" id="PTHR33885">
    <property type="entry name" value="PHAGE SHOCK PROTEIN C"/>
    <property type="match status" value="1"/>
</dbReference>
<protein>
    <submittedName>
        <fullName evidence="8">Phage shock protein C (PspC) family protein</fullName>
    </submittedName>
</protein>
<feature type="domain" description="Phage shock protein PspC N-terminal" evidence="7">
    <location>
        <begin position="3"/>
        <end position="61"/>
    </location>
</feature>
<evidence type="ECO:0000256" key="3">
    <source>
        <dbReference type="ARBA" id="ARBA00022692"/>
    </source>
</evidence>
<dbReference type="InterPro" id="IPR052027">
    <property type="entry name" value="PspC"/>
</dbReference>
<keyword evidence="4 6" id="KW-1133">Transmembrane helix</keyword>
<evidence type="ECO:0000313" key="9">
    <source>
        <dbReference type="Proteomes" id="UP000253034"/>
    </source>
</evidence>
<keyword evidence="2" id="KW-1003">Cell membrane</keyword>
<evidence type="ECO:0000256" key="6">
    <source>
        <dbReference type="SAM" id="Phobius"/>
    </source>
</evidence>
<reference evidence="8 9" key="1">
    <citation type="submission" date="2018-07" db="EMBL/GenBank/DDBJ databases">
        <title>Genomic Encyclopedia of Type Strains, Phase IV (KMG-IV): sequencing the most valuable type-strain genomes for metagenomic binning, comparative biology and taxonomic classification.</title>
        <authorList>
            <person name="Goeker M."/>
        </authorList>
    </citation>
    <scope>NUCLEOTIDE SEQUENCE [LARGE SCALE GENOMIC DNA]</scope>
    <source>
        <strain evidence="8 9">DSM 27016</strain>
    </source>
</reference>